<protein>
    <submittedName>
        <fullName evidence="2">Uncharacterized protein</fullName>
    </submittedName>
</protein>
<evidence type="ECO:0000313" key="3">
    <source>
        <dbReference type="Proteomes" id="UP001319870"/>
    </source>
</evidence>
<keyword evidence="3" id="KW-1185">Reference proteome</keyword>
<sequence>MTAILPGHARPRRETTTNLEAEPARCPDDHACRGLRPRRPDDHILLPHDKDVDALDRVELVDVCRRWAGLLP</sequence>
<feature type="region of interest" description="Disordered" evidence="1">
    <location>
        <begin position="1"/>
        <end position="25"/>
    </location>
</feature>
<dbReference type="RefSeq" id="WP_225566529.1">
    <property type="nucleotide sequence ID" value="NZ_JAIXCQ010000013.1"/>
</dbReference>
<comment type="caution">
    <text evidence="2">The sequence shown here is derived from an EMBL/GenBank/DDBJ whole genome shotgun (WGS) entry which is preliminary data.</text>
</comment>
<accession>A0ABS7ZID8</accession>
<evidence type="ECO:0000313" key="2">
    <source>
        <dbReference type="EMBL" id="MCA5894791.1"/>
    </source>
</evidence>
<evidence type="ECO:0000256" key="1">
    <source>
        <dbReference type="SAM" id="MobiDB-lite"/>
    </source>
</evidence>
<organism evidence="2 3">
    <name type="scientific">Isoptericola luteus</name>
    <dbReference type="NCBI Taxonomy" id="2879484"/>
    <lineage>
        <taxon>Bacteria</taxon>
        <taxon>Bacillati</taxon>
        <taxon>Actinomycetota</taxon>
        <taxon>Actinomycetes</taxon>
        <taxon>Micrococcales</taxon>
        <taxon>Promicromonosporaceae</taxon>
        <taxon>Isoptericola</taxon>
    </lineage>
</organism>
<dbReference type="Proteomes" id="UP001319870">
    <property type="component" value="Unassembled WGS sequence"/>
</dbReference>
<gene>
    <name evidence="2" type="ORF">LEP48_15735</name>
</gene>
<proteinExistence type="predicted"/>
<dbReference type="EMBL" id="JAIXCQ010000013">
    <property type="protein sequence ID" value="MCA5894791.1"/>
    <property type="molecule type" value="Genomic_DNA"/>
</dbReference>
<name>A0ABS7ZID8_9MICO</name>
<reference evidence="2 3" key="1">
    <citation type="submission" date="2021-09" db="EMBL/GenBank/DDBJ databases">
        <title>Isoptericola luteus sp. nov., a novel bacterium isolated from Harbin, the capital city of Heilongjiang province.</title>
        <authorList>
            <person name="Li J."/>
        </authorList>
    </citation>
    <scope>NUCLEOTIDE SEQUENCE [LARGE SCALE GENOMIC DNA]</scope>
    <source>
        <strain evidence="2 3">NEAU-Y5</strain>
    </source>
</reference>